<dbReference type="EMBL" id="JAGQLG010000064">
    <property type="protein sequence ID" value="MCA9382122.1"/>
    <property type="molecule type" value="Genomic_DNA"/>
</dbReference>
<evidence type="ECO:0000256" key="2">
    <source>
        <dbReference type="SAM" id="Phobius"/>
    </source>
</evidence>
<sequence>MEKSKEVKSKKTYTKDEKIAITVLTLLICSLVMVYGIYAYNRYQEQHQVKTQDPIALQNKDSETVPSSTDEQGSTKTNTNLANIQSENLFTYSDNQTNFVDLPWVVDQKEAEMNLNLLTDGTTEYVNFNFFDGQTYLVQKESFDQSSPDDYNWTGKIIEPTGFTEKVSIITINGILIASIPSKAGYNDYSYEVLPVDKEQTGFLVLKVSESE</sequence>
<feature type="region of interest" description="Disordered" evidence="1">
    <location>
        <begin position="57"/>
        <end position="79"/>
    </location>
</feature>
<feature type="compositionally biased region" description="Polar residues" evidence="1">
    <location>
        <begin position="64"/>
        <end position="79"/>
    </location>
</feature>
<keyword evidence="2" id="KW-0472">Membrane</keyword>
<reference evidence="3" key="1">
    <citation type="submission" date="2020-04" db="EMBL/GenBank/DDBJ databases">
        <authorList>
            <person name="Zhang T."/>
        </authorList>
    </citation>
    <scope>NUCLEOTIDE SEQUENCE</scope>
    <source>
        <strain evidence="3">HKST-UBA10</strain>
    </source>
</reference>
<feature type="transmembrane region" description="Helical" evidence="2">
    <location>
        <begin position="21"/>
        <end position="40"/>
    </location>
</feature>
<keyword evidence="2" id="KW-0812">Transmembrane</keyword>
<keyword evidence="2" id="KW-1133">Transmembrane helix</keyword>
<evidence type="ECO:0000256" key="1">
    <source>
        <dbReference type="SAM" id="MobiDB-lite"/>
    </source>
</evidence>
<dbReference type="Proteomes" id="UP000782843">
    <property type="component" value="Unassembled WGS sequence"/>
</dbReference>
<evidence type="ECO:0000313" key="3">
    <source>
        <dbReference type="EMBL" id="MCA9382122.1"/>
    </source>
</evidence>
<name>A0A955RHT9_9BACT</name>
<evidence type="ECO:0000313" key="4">
    <source>
        <dbReference type="Proteomes" id="UP000782843"/>
    </source>
</evidence>
<dbReference type="AlphaFoldDB" id="A0A955RHT9"/>
<organism evidence="3 4">
    <name type="scientific">Candidatus Dojkabacteria bacterium</name>
    <dbReference type="NCBI Taxonomy" id="2099670"/>
    <lineage>
        <taxon>Bacteria</taxon>
        <taxon>Candidatus Dojkabacteria</taxon>
    </lineage>
</organism>
<comment type="caution">
    <text evidence="3">The sequence shown here is derived from an EMBL/GenBank/DDBJ whole genome shotgun (WGS) entry which is preliminary data.</text>
</comment>
<gene>
    <name evidence="3" type="ORF">KC660_01800</name>
</gene>
<proteinExistence type="predicted"/>
<reference evidence="3" key="2">
    <citation type="journal article" date="2021" name="Microbiome">
        <title>Successional dynamics and alternative stable states in a saline activated sludge microbial community over 9 years.</title>
        <authorList>
            <person name="Wang Y."/>
            <person name="Ye J."/>
            <person name="Ju F."/>
            <person name="Liu L."/>
            <person name="Boyd J.A."/>
            <person name="Deng Y."/>
            <person name="Parks D.H."/>
            <person name="Jiang X."/>
            <person name="Yin X."/>
            <person name="Woodcroft B.J."/>
            <person name="Tyson G.W."/>
            <person name="Hugenholtz P."/>
            <person name="Polz M.F."/>
            <person name="Zhang T."/>
        </authorList>
    </citation>
    <scope>NUCLEOTIDE SEQUENCE</scope>
    <source>
        <strain evidence="3">HKST-UBA10</strain>
    </source>
</reference>
<protein>
    <submittedName>
        <fullName evidence="3">Uncharacterized protein</fullName>
    </submittedName>
</protein>
<accession>A0A955RHT9</accession>